<dbReference type="PROSITE" id="PS51257">
    <property type="entry name" value="PROKAR_LIPOPROTEIN"/>
    <property type="match status" value="1"/>
</dbReference>
<evidence type="ECO:0000313" key="1">
    <source>
        <dbReference type="EMBL" id="CAB4566190.1"/>
    </source>
</evidence>
<dbReference type="AlphaFoldDB" id="A0A6J6DPP0"/>
<name>A0A6J6DPP0_9ZZZZ</name>
<organism evidence="1">
    <name type="scientific">freshwater metagenome</name>
    <dbReference type="NCBI Taxonomy" id="449393"/>
    <lineage>
        <taxon>unclassified sequences</taxon>
        <taxon>metagenomes</taxon>
        <taxon>ecological metagenomes</taxon>
    </lineage>
</organism>
<dbReference type="EMBL" id="CAEZTM010000013">
    <property type="protein sequence ID" value="CAB4566190.1"/>
    <property type="molecule type" value="Genomic_DNA"/>
</dbReference>
<proteinExistence type="predicted"/>
<reference evidence="1" key="1">
    <citation type="submission" date="2020-05" db="EMBL/GenBank/DDBJ databases">
        <authorList>
            <person name="Chiriac C."/>
            <person name="Salcher M."/>
            <person name="Ghai R."/>
            <person name="Kavagutti S V."/>
        </authorList>
    </citation>
    <scope>NUCLEOTIDE SEQUENCE</scope>
</reference>
<gene>
    <name evidence="1" type="ORF">UFOPK1684_00431</name>
</gene>
<accession>A0A6J6DPP0</accession>
<sequence>MLNVSKFLLLTVVAALVSGCSPAPADEKVAPRDTEEVAPRDTEEVAQCLIKQSGVTTYAGDCAFHLERGGSFSIKRSDDEPIQPGVTDISVSIVSPGVAEVRGLTTDGVNSRWGAATRSTVDGACWTGSDFEICAY</sequence>
<protein>
    <submittedName>
        <fullName evidence="1">Unannotated protein</fullName>
    </submittedName>
</protein>